<evidence type="ECO:0000256" key="3">
    <source>
        <dbReference type="ARBA" id="ARBA00022840"/>
    </source>
</evidence>
<name>A0A1I3BWG0_9RHOB</name>
<dbReference type="InterPro" id="IPR027417">
    <property type="entry name" value="P-loop_NTPase"/>
</dbReference>
<reference evidence="7 8" key="1">
    <citation type="submission" date="2016-10" db="EMBL/GenBank/DDBJ databases">
        <authorList>
            <person name="de Groot N.N."/>
        </authorList>
    </citation>
    <scope>NUCLEOTIDE SEQUENCE [LARGE SCALE GENOMIC DNA]</scope>
    <source>
        <strain evidence="7 8">CGMCC 1.11030</strain>
    </source>
</reference>
<dbReference type="InterPro" id="IPR003593">
    <property type="entry name" value="AAA+_ATPase"/>
</dbReference>
<dbReference type="PANTHER" id="PTHR42794:SF1">
    <property type="entry name" value="HEMIN IMPORT ATP-BINDING PROTEIN HMUV"/>
    <property type="match status" value="1"/>
</dbReference>
<evidence type="ECO:0000259" key="6">
    <source>
        <dbReference type="PROSITE" id="PS50893"/>
    </source>
</evidence>
<dbReference type="SMART" id="SM00382">
    <property type="entry name" value="AAA"/>
    <property type="match status" value="1"/>
</dbReference>
<dbReference type="GO" id="GO:0005524">
    <property type="term" value="F:ATP binding"/>
    <property type="evidence" value="ECO:0007669"/>
    <property type="project" value="UniProtKB-KW"/>
</dbReference>
<keyword evidence="1" id="KW-0813">Transport</keyword>
<accession>A0A1I3BWG0</accession>
<keyword evidence="8" id="KW-1185">Reference proteome</keyword>
<dbReference type="RefSeq" id="WP_143103237.1">
    <property type="nucleotide sequence ID" value="NZ_FOQH01000001.1"/>
</dbReference>
<protein>
    <submittedName>
        <fullName evidence="7">Iron complex transport system ATP-binding protein</fullName>
    </submittedName>
</protein>
<dbReference type="NCBIfam" id="NF010068">
    <property type="entry name" value="PRK13548.1"/>
    <property type="match status" value="1"/>
</dbReference>
<dbReference type="EMBL" id="FOQH01000001">
    <property type="protein sequence ID" value="SFH66530.1"/>
    <property type="molecule type" value="Genomic_DNA"/>
</dbReference>
<dbReference type="PANTHER" id="PTHR42794">
    <property type="entry name" value="HEMIN IMPORT ATP-BINDING PROTEIN HMUV"/>
    <property type="match status" value="1"/>
</dbReference>
<sequence>MLEAVALTVRRGGRETLSSVSLALAPGEVLAVCGPNGAGKSTLLAALAGDLRPACGEIRIDGAPAARLSAHAMAVRRAVLEQAPALSAPFTARELAALGLVSRIPTPAEAAAMVARALEATGLARLADRPATALSGGEQARAHFARALVQIACGRAEDPARGGRYLLLDEPTASLDLARQAGAMQAARRARDGGVGVLAVLHDLNLAAAFADRVALLAAGRLVAVGTPAEVLTPGLLGEVYGLPISVGTGPRGGPAIAPDFSAAAAT</sequence>
<evidence type="ECO:0000313" key="7">
    <source>
        <dbReference type="EMBL" id="SFH66530.1"/>
    </source>
</evidence>
<evidence type="ECO:0000313" key="8">
    <source>
        <dbReference type="Proteomes" id="UP000199377"/>
    </source>
</evidence>
<proteinExistence type="predicted"/>
<evidence type="ECO:0000256" key="2">
    <source>
        <dbReference type="ARBA" id="ARBA00022741"/>
    </source>
</evidence>
<evidence type="ECO:0000256" key="5">
    <source>
        <dbReference type="ARBA" id="ARBA00037066"/>
    </source>
</evidence>
<dbReference type="InterPro" id="IPR003439">
    <property type="entry name" value="ABC_transporter-like_ATP-bd"/>
</dbReference>
<dbReference type="AlphaFoldDB" id="A0A1I3BWG0"/>
<keyword evidence="4" id="KW-1278">Translocase</keyword>
<organism evidence="7 8">
    <name type="scientific">Albimonas pacifica</name>
    <dbReference type="NCBI Taxonomy" id="1114924"/>
    <lineage>
        <taxon>Bacteria</taxon>
        <taxon>Pseudomonadati</taxon>
        <taxon>Pseudomonadota</taxon>
        <taxon>Alphaproteobacteria</taxon>
        <taxon>Rhodobacterales</taxon>
        <taxon>Paracoccaceae</taxon>
        <taxon>Albimonas</taxon>
    </lineage>
</organism>
<dbReference type="PROSITE" id="PS50893">
    <property type="entry name" value="ABC_TRANSPORTER_2"/>
    <property type="match status" value="1"/>
</dbReference>
<dbReference type="Proteomes" id="UP000199377">
    <property type="component" value="Unassembled WGS sequence"/>
</dbReference>
<dbReference type="STRING" id="1114924.SAMN05216258_101390"/>
<dbReference type="Pfam" id="PF00005">
    <property type="entry name" value="ABC_tran"/>
    <property type="match status" value="1"/>
</dbReference>
<gene>
    <name evidence="7" type="ORF">SAMN05216258_101390</name>
</gene>
<evidence type="ECO:0000256" key="1">
    <source>
        <dbReference type="ARBA" id="ARBA00022448"/>
    </source>
</evidence>
<dbReference type="Gene3D" id="3.40.50.300">
    <property type="entry name" value="P-loop containing nucleotide triphosphate hydrolases"/>
    <property type="match status" value="1"/>
</dbReference>
<dbReference type="CDD" id="cd03214">
    <property type="entry name" value="ABC_Iron-Siderophores_B12_Hemin"/>
    <property type="match status" value="1"/>
</dbReference>
<dbReference type="GO" id="GO:0016887">
    <property type="term" value="F:ATP hydrolysis activity"/>
    <property type="evidence" value="ECO:0007669"/>
    <property type="project" value="InterPro"/>
</dbReference>
<dbReference type="OrthoDB" id="9805601at2"/>
<dbReference type="SUPFAM" id="SSF52540">
    <property type="entry name" value="P-loop containing nucleoside triphosphate hydrolases"/>
    <property type="match status" value="1"/>
</dbReference>
<comment type="function">
    <text evidence="5">Part of the ABC transporter complex HmuTUV involved in hemin import. Responsible for energy coupling to the transport system.</text>
</comment>
<evidence type="ECO:0000256" key="4">
    <source>
        <dbReference type="ARBA" id="ARBA00022967"/>
    </source>
</evidence>
<keyword evidence="2" id="KW-0547">Nucleotide-binding</keyword>
<feature type="domain" description="ABC transporter" evidence="6">
    <location>
        <begin position="2"/>
        <end position="244"/>
    </location>
</feature>
<keyword evidence="3 7" id="KW-0067">ATP-binding</keyword>